<sequence>MNTLNCLHAPLPRPRRSTLSATEREYLLALPESPKEFIRQYIFSKADLSLIQQHRGAASCLGVAAQLGYLHFTGVVLEPDRVPGPALLAF</sequence>
<gene>
    <name evidence="2" type="ORF">EU557_23980</name>
</gene>
<dbReference type="AlphaFoldDB" id="A0A4Z0MCF4"/>
<reference evidence="2 3" key="1">
    <citation type="submission" date="2019-04" db="EMBL/GenBank/DDBJ databases">
        <authorList>
            <person name="Feng G."/>
            <person name="Zhang J."/>
            <person name="Zhu H."/>
        </authorList>
    </citation>
    <scope>NUCLEOTIDE SEQUENCE [LARGE SCALE GENOMIC DNA]</scope>
    <source>
        <strain evidence="2 3">JCM 19491</strain>
    </source>
</reference>
<evidence type="ECO:0000313" key="2">
    <source>
        <dbReference type="EMBL" id="TGD77422.1"/>
    </source>
</evidence>
<dbReference type="InterPro" id="IPR025296">
    <property type="entry name" value="DUF4158"/>
</dbReference>
<dbReference type="Proteomes" id="UP000298284">
    <property type="component" value="Unassembled WGS sequence"/>
</dbReference>
<feature type="domain" description="DUF4158" evidence="1">
    <location>
        <begin position="19"/>
        <end position="88"/>
    </location>
</feature>
<name>A0A4Z0MCF4_9BACT</name>
<proteinExistence type="predicted"/>
<organism evidence="2 3">
    <name type="scientific">Hymenobacter wooponensis</name>
    <dbReference type="NCBI Taxonomy" id="1525360"/>
    <lineage>
        <taxon>Bacteria</taxon>
        <taxon>Pseudomonadati</taxon>
        <taxon>Bacteroidota</taxon>
        <taxon>Cytophagia</taxon>
        <taxon>Cytophagales</taxon>
        <taxon>Hymenobacteraceae</taxon>
        <taxon>Hymenobacter</taxon>
    </lineage>
</organism>
<evidence type="ECO:0000313" key="3">
    <source>
        <dbReference type="Proteomes" id="UP000298284"/>
    </source>
</evidence>
<evidence type="ECO:0000259" key="1">
    <source>
        <dbReference type="Pfam" id="PF13700"/>
    </source>
</evidence>
<dbReference type="RefSeq" id="WP_135532993.1">
    <property type="nucleotide sequence ID" value="NZ_SRKZ01000009.1"/>
</dbReference>
<dbReference type="EMBL" id="SRKZ01000009">
    <property type="protein sequence ID" value="TGD77422.1"/>
    <property type="molecule type" value="Genomic_DNA"/>
</dbReference>
<accession>A0A4Z0MCF4</accession>
<dbReference type="Pfam" id="PF13700">
    <property type="entry name" value="DUF4158"/>
    <property type="match status" value="1"/>
</dbReference>
<protein>
    <submittedName>
        <fullName evidence="2">DUF4158 domain-containing protein</fullName>
    </submittedName>
</protein>
<dbReference type="OrthoDB" id="922297at2"/>
<comment type="caution">
    <text evidence="2">The sequence shown here is derived from an EMBL/GenBank/DDBJ whole genome shotgun (WGS) entry which is preliminary data.</text>
</comment>
<keyword evidence="3" id="KW-1185">Reference proteome</keyword>